<dbReference type="EMBL" id="ADBL01001133">
    <property type="status" value="NOT_ANNOTATED_CDS"/>
    <property type="molecule type" value="Genomic_DNA"/>
</dbReference>
<evidence type="ECO:0000313" key="8">
    <source>
        <dbReference type="EMBL" id="KLU85820.1"/>
    </source>
</evidence>
<dbReference type="InterPro" id="IPR010573">
    <property type="entry name" value="MFS_Str1/Tri12-like"/>
</dbReference>
<reference evidence="10" key="2">
    <citation type="submission" date="2010-05" db="EMBL/GenBank/DDBJ databases">
        <title>The genome sequence of Magnaporthe poae strain ATCC 64411.</title>
        <authorList>
            <person name="Ma L.-J."/>
            <person name="Dead R."/>
            <person name="Young S."/>
            <person name="Zeng Q."/>
            <person name="Koehrsen M."/>
            <person name="Alvarado L."/>
            <person name="Berlin A."/>
            <person name="Chapman S.B."/>
            <person name="Chen Z."/>
            <person name="Freedman E."/>
            <person name="Gellesch M."/>
            <person name="Goldberg J."/>
            <person name="Griggs A."/>
            <person name="Gujja S."/>
            <person name="Heilman E.R."/>
            <person name="Heiman D."/>
            <person name="Hepburn T."/>
            <person name="Howarth C."/>
            <person name="Jen D."/>
            <person name="Larson L."/>
            <person name="Mehta T."/>
            <person name="Neiman D."/>
            <person name="Pearson M."/>
            <person name="Roberts A."/>
            <person name="Saif S."/>
            <person name="Shea T."/>
            <person name="Shenoy N."/>
            <person name="Sisk P."/>
            <person name="Stolte C."/>
            <person name="Sykes S."/>
            <person name="Walk T."/>
            <person name="White J."/>
            <person name="Yandava C."/>
            <person name="Haas B."/>
            <person name="Nusbaum C."/>
            <person name="Birren B."/>
        </authorList>
    </citation>
    <scope>NUCLEOTIDE SEQUENCE [LARGE SCALE GENOMIC DNA]</scope>
    <source>
        <strain evidence="10">ATCC 64411 / 73-15</strain>
    </source>
</reference>
<dbReference type="GO" id="GO:0005886">
    <property type="term" value="C:plasma membrane"/>
    <property type="evidence" value="ECO:0007669"/>
    <property type="project" value="TreeGrafter"/>
</dbReference>
<feature type="domain" description="Major facilitator superfamily (MFS) profile" evidence="7">
    <location>
        <begin position="36"/>
        <end position="542"/>
    </location>
</feature>
<reference evidence="9" key="4">
    <citation type="journal article" date="2015" name="G3 (Bethesda)">
        <title>Genome sequences of three phytopathogenic species of the Magnaporthaceae family of fungi.</title>
        <authorList>
            <person name="Okagaki L.H."/>
            <person name="Nunes C.C."/>
            <person name="Sailsbery J."/>
            <person name="Clay B."/>
            <person name="Brown D."/>
            <person name="John T."/>
            <person name="Oh Y."/>
            <person name="Young N."/>
            <person name="Fitzgerald M."/>
            <person name="Haas B.J."/>
            <person name="Zeng Q."/>
            <person name="Young S."/>
            <person name="Adiconis X."/>
            <person name="Fan L."/>
            <person name="Levin J.Z."/>
            <person name="Mitchell T.K."/>
            <person name="Okubara P.A."/>
            <person name="Farman M.L."/>
            <person name="Kohn L.M."/>
            <person name="Birren B."/>
            <person name="Ma L.-J."/>
            <person name="Dean R.A."/>
        </authorList>
    </citation>
    <scope>NUCLEOTIDE SEQUENCE</scope>
    <source>
        <strain evidence="9">ATCC 64411 / 73-15</strain>
    </source>
</reference>
<dbReference type="Gene3D" id="1.20.1250.20">
    <property type="entry name" value="MFS general substrate transporter like domains"/>
    <property type="match status" value="2"/>
</dbReference>
<dbReference type="SUPFAM" id="SSF103473">
    <property type="entry name" value="MFS general substrate transporter"/>
    <property type="match status" value="1"/>
</dbReference>
<dbReference type="GO" id="GO:0022857">
    <property type="term" value="F:transmembrane transporter activity"/>
    <property type="evidence" value="ECO:0007669"/>
    <property type="project" value="InterPro"/>
</dbReference>
<feature type="transmembrane region" description="Helical" evidence="6">
    <location>
        <begin position="125"/>
        <end position="145"/>
    </location>
</feature>
<dbReference type="AlphaFoldDB" id="A0A0C4DXT3"/>
<evidence type="ECO:0000256" key="6">
    <source>
        <dbReference type="SAM" id="Phobius"/>
    </source>
</evidence>
<sequence length="573" mass="61304">MTSGVSKLELEEDAHRAALEDNPSEVHVEWRTWAAVLSMAISFGPPIGIAFGSVAAVVAPVTQELGGFDKLAWVVGAWSLATACSFSVSGALSDTFGRRNPILLGQVLSIVGFIMGGVARDVETLIAAEAFIGFSTGLIFVSYAGVPEMLPNKYRSLGLGILDGGIALPWGIIAVILGQALLKYASWRWIFWIALIVEAVGLAGTATFYWPASRPHGSRLQQLKEIDWIGLTAFIGGLAVLLVGLTWGGQAGHPWSGPSVIAPIVVGLVAVVGAFVYDFTIAANPIFPLNLFRQFREYTVLLIVMFVSGMMYNALLPLLTQGSSYMFTQDGIQVGLMSLPYTVMTLIVGCIVPMLAHKIGHMKWQVVAAVALQTTFIAATASAVNPRNYWGWIFLPAFGIPMFTWLTILTYAIASLHVPYSKLGVAVGLLGTFRAAGGAVGNAIFSTILNNKFNQYVGEEVVPLVFMNGFNATDIGPIIGGAIQHNLGVPFALAAYPPSMAAPLMEAVRTAYGRAFYVVFLCTIPFSAVALAFSFFVEDPTKYMTNHVQMAMSTKLEDEEVPVAEKGAAEVAK</sequence>
<dbReference type="InterPro" id="IPR036259">
    <property type="entry name" value="MFS_trans_sf"/>
</dbReference>
<evidence type="ECO:0000256" key="1">
    <source>
        <dbReference type="ARBA" id="ARBA00004141"/>
    </source>
</evidence>
<feature type="transmembrane region" description="Helical" evidence="6">
    <location>
        <begin position="298"/>
        <end position="319"/>
    </location>
</feature>
<feature type="transmembrane region" description="Helical" evidence="6">
    <location>
        <begin position="228"/>
        <end position="248"/>
    </location>
</feature>
<feature type="transmembrane region" description="Helical" evidence="6">
    <location>
        <begin position="102"/>
        <end position="119"/>
    </location>
</feature>
<organism evidence="9 10">
    <name type="scientific">Magnaporthiopsis poae (strain ATCC 64411 / 73-15)</name>
    <name type="common">Kentucky bluegrass fungus</name>
    <name type="synonym">Magnaporthe poae</name>
    <dbReference type="NCBI Taxonomy" id="644358"/>
    <lineage>
        <taxon>Eukaryota</taxon>
        <taxon>Fungi</taxon>
        <taxon>Dikarya</taxon>
        <taxon>Ascomycota</taxon>
        <taxon>Pezizomycotina</taxon>
        <taxon>Sordariomycetes</taxon>
        <taxon>Sordariomycetidae</taxon>
        <taxon>Magnaporthales</taxon>
        <taxon>Magnaporthaceae</taxon>
        <taxon>Magnaporthiopsis</taxon>
    </lineage>
</organism>
<accession>A0A0C4DXT3</accession>
<dbReference type="PANTHER" id="PTHR23501">
    <property type="entry name" value="MAJOR FACILITATOR SUPERFAMILY"/>
    <property type="match status" value="1"/>
</dbReference>
<dbReference type="InterPro" id="IPR020846">
    <property type="entry name" value="MFS_dom"/>
</dbReference>
<dbReference type="PROSITE" id="PS50850">
    <property type="entry name" value="MFS"/>
    <property type="match status" value="1"/>
</dbReference>
<feature type="transmembrane region" description="Helical" evidence="6">
    <location>
        <begin position="157"/>
        <end position="177"/>
    </location>
</feature>
<evidence type="ECO:0000259" key="7">
    <source>
        <dbReference type="PROSITE" id="PS50850"/>
    </source>
</evidence>
<proteinExistence type="predicted"/>
<dbReference type="PANTHER" id="PTHR23501:SF109">
    <property type="entry name" value="MAJOR FACILITATOR SUPERFAMILY (MFS) PROFILE DOMAIN-CONTAINING PROTEIN-RELATED"/>
    <property type="match status" value="1"/>
</dbReference>
<dbReference type="EMBL" id="GL876969">
    <property type="protein sequence ID" value="KLU85820.1"/>
    <property type="molecule type" value="Genomic_DNA"/>
</dbReference>
<dbReference type="EnsemblFungi" id="MAPG_04840T0">
    <property type="protein sequence ID" value="MAPG_04840T0"/>
    <property type="gene ID" value="MAPG_04840"/>
</dbReference>
<feature type="transmembrane region" description="Helical" evidence="6">
    <location>
        <begin position="331"/>
        <end position="352"/>
    </location>
</feature>
<feature type="transmembrane region" description="Helical" evidence="6">
    <location>
        <begin position="390"/>
        <end position="414"/>
    </location>
</feature>
<evidence type="ECO:0000313" key="9">
    <source>
        <dbReference type="EnsemblFungi" id="MAPG_04840T0"/>
    </source>
</evidence>
<reference evidence="9" key="5">
    <citation type="submission" date="2015-06" db="UniProtKB">
        <authorList>
            <consortium name="EnsemblFungi"/>
        </authorList>
    </citation>
    <scope>IDENTIFICATION</scope>
    <source>
        <strain evidence="9">ATCC 64411</strain>
    </source>
</reference>
<evidence type="ECO:0000256" key="5">
    <source>
        <dbReference type="ARBA" id="ARBA00023136"/>
    </source>
</evidence>
<dbReference type="OMA" id="WIAIFSM"/>
<keyword evidence="2" id="KW-0813">Transport</keyword>
<dbReference type="VEuPathDB" id="FungiDB:MAPG_04840"/>
<keyword evidence="3 6" id="KW-0812">Transmembrane</keyword>
<dbReference type="Pfam" id="PF06609">
    <property type="entry name" value="TRI12"/>
    <property type="match status" value="1"/>
</dbReference>
<feature type="transmembrane region" description="Helical" evidence="6">
    <location>
        <begin position="33"/>
        <end position="59"/>
    </location>
</feature>
<keyword evidence="5 6" id="KW-0472">Membrane</keyword>
<name>A0A0C4DXT3_MAGP6</name>
<dbReference type="STRING" id="644358.A0A0C4DXT3"/>
<dbReference type="Proteomes" id="UP000011715">
    <property type="component" value="Unassembled WGS sequence"/>
</dbReference>
<dbReference type="eggNOG" id="KOG0254">
    <property type="taxonomic scope" value="Eukaryota"/>
</dbReference>
<gene>
    <name evidence="8" type="ORF">MAPG_04840</name>
</gene>
<feature type="transmembrane region" description="Helical" evidence="6">
    <location>
        <begin position="515"/>
        <end position="537"/>
    </location>
</feature>
<feature type="transmembrane region" description="Helical" evidence="6">
    <location>
        <begin position="71"/>
        <end position="90"/>
    </location>
</feature>
<evidence type="ECO:0000256" key="2">
    <source>
        <dbReference type="ARBA" id="ARBA00022448"/>
    </source>
</evidence>
<protein>
    <recommendedName>
        <fullName evidence="7">Major facilitator superfamily (MFS) profile domain-containing protein</fullName>
    </recommendedName>
</protein>
<feature type="transmembrane region" description="Helical" evidence="6">
    <location>
        <begin position="260"/>
        <end position="277"/>
    </location>
</feature>
<comment type="subcellular location">
    <subcellularLocation>
        <location evidence="1">Membrane</location>
        <topology evidence="1">Multi-pass membrane protein</topology>
    </subcellularLocation>
</comment>
<keyword evidence="10" id="KW-1185">Reference proteome</keyword>
<feature type="transmembrane region" description="Helical" evidence="6">
    <location>
        <begin position="364"/>
        <end position="384"/>
    </location>
</feature>
<reference evidence="8" key="1">
    <citation type="submission" date="2010-05" db="EMBL/GenBank/DDBJ databases">
        <title>The Genome Sequence of Magnaporthe poae strain ATCC 64411.</title>
        <authorList>
            <consortium name="The Broad Institute Genome Sequencing Platform"/>
            <consortium name="Broad Institute Genome Sequencing Center for Infectious Disease"/>
            <person name="Ma L.-J."/>
            <person name="Dead R."/>
            <person name="Young S."/>
            <person name="Zeng Q."/>
            <person name="Koehrsen M."/>
            <person name="Alvarado L."/>
            <person name="Berlin A."/>
            <person name="Chapman S.B."/>
            <person name="Chen Z."/>
            <person name="Freedman E."/>
            <person name="Gellesch M."/>
            <person name="Goldberg J."/>
            <person name="Griggs A."/>
            <person name="Gujja S."/>
            <person name="Heilman E.R."/>
            <person name="Heiman D."/>
            <person name="Hepburn T."/>
            <person name="Howarth C."/>
            <person name="Jen D."/>
            <person name="Larson L."/>
            <person name="Mehta T."/>
            <person name="Neiman D."/>
            <person name="Pearson M."/>
            <person name="Roberts A."/>
            <person name="Saif S."/>
            <person name="Shea T."/>
            <person name="Shenoy N."/>
            <person name="Sisk P."/>
            <person name="Stolte C."/>
            <person name="Sykes S."/>
            <person name="Walk T."/>
            <person name="White J."/>
            <person name="Yandava C."/>
            <person name="Haas B."/>
            <person name="Nusbaum C."/>
            <person name="Birren B."/>
        </authorList>
    </citation>
    <scope>NUCLEOTIDE SEQUENCE</scope>
    <source>
        <strain evidence="8">ATCC 64411</strain>
    </source>
</reference>
<feature type="transmembrane region" description="Helical" evidence="6">
    <location>
        <begin position="189"/>
        <end position="208"/>
    </location>
</feature>
<evidence type="ECO:0000256" key="4">
    <source>
        <dbReference type="ARBA" id="ARBA00022989"/>
    </source>
</evidence>
<evidence type="ECO:0000256" key="3">
    <source>
        <dbReference type="ARBA" id="ARBA00022692"/>
    </source>
</evidence>
<evidence type="ECO:0000313" key="10">
    <source>
        <dbReference type="Proteomes" id="UP000011715"/>
    </source>
</evidence>
<dbReference type="OrthoDB" id="4161376at2759"/>
<reference evidence="8" key="3">
    <citation type="submission" date="2011-03" db="EMBL/GenBank/DDBJ databases">
        <title>Annotation of Magnaporthe poae ATCC 64411.</title>
        <authorList>
            <person name="Ma L.-J."/>
            <person name="Dead R."/>
            <person name="Young S.K."/>
            <person name="Zeng Q."/>
            <person name="Gargeya S."/>
            <person name="Fitzgerald M."/>
            <person name="Haas B."/>
            <person name="Abouelleil A."/>
            <person name="Alvarado L."/>
            <person name="Arachchi H.M."/>
            <person name="Berlin A."/>
            <person name="Brown A."/>
            <person name="Chapman S.B."/>
            <person name="Chen Z."/>
            <person name="Dunbar C."/>
            <person name="Freedman E."/>
            <person name="Gearin G."/>
            <person name="Gellesch M."/>
            <person name="Goldberg J."/>
            <person name="Griggs A."/>
            <person name="Gujja S."/>
            <person name="Heiman D."/>
            <person name="Howarth C."/>
            <person name="Larson L."/>
            <person name="Lui A."/>
            <person name="MacDonald P.J.P."/>
            <person name="Mehta T."/>
            <person name="Montmayeur A."/>
            <person name="Murphy C."/>
            <person name="Neiman D."/>
            <person name="Pearson M."/>
            <person name="Priest M."/>
            <person name="Roberts A."/>
            <person name="Saif S."/>
            <person name="Shea T."/>
            <person name="Shenoy N."/>
            <person name="Sisk P."/>
            <person name="Stolte C."/>
            <person name="Sykes S."/>
            <person name="Yandava C."/>
            <person name="Wortman J."/>
            <person name="Nusbaum C."/>
            <person name="Birren B."/>
        </authorList>
    </citation>
    <scope>NUCLEOTIDE SEQUENCE</scope>
    <source>
        <strain evidence="8">ATCC 64411</strain>
    </source>
</reference>
<keyword evidence="4 6" id="KW-1133">Transmembrane helix</keyword>